<dbReference type="AlphaFoldDB" id="A0A0B6Y1R9"/>
<feature type="non-terminal residue" evidence="1">
    <location>
        <position position="68"/>
    </location>
</feature>
<dbReference type="EMBL" id="HACG01002916">
    <property type="protein sequence ID" value="CEK49781.1"/>
    <property type="molecule type" value="Transcribed_RNA"/>
</dbReference>
<protein>
    <submittedName>
        <fullName evidence="1">Uncharacterized protein</fullName>
    </submittedName>
</protein>
<sequence length="68" mass="7960">KEFSSNVKDGENKLSLARKLASTVIKHASPQGRDTVERELELLQKEWDNYLNFLKSTETYLDETLNMW</sequence>
<organism evidence="1">
    <name type="scientific">Arion vulgaris</name>
    <dbReference type="NCBI Taxonomy" id="1028688"/>
    <lineage>
        <taxon>Eukaryota</taxon>
        <taxon>Metazoa</taxon>
        <taxon>Spiralia</taxon>
        <taxon>Lophotrochozoa</taxon>
        <taxon>Mollusca</taxon>
        <taxon>Gastropoda</taxon>
        <taxon>Heterobranchia</taxon>
        <taxon>Euthyneura</taxon>
        <taxon>Panpulmonata</taxon>
        <taxon>Eupulmonata</taxon>
        <taxon>Stylommatophora</taxon>
        <taxon>Helicina</taxon>
        <taxon>Arionoidea</taxon>
        <taxon>Arionidae</taxon>
        <taxon>Arion</taxon>
    </lineage>
</organism>
<gene>
    <name evidence="1" type="primary">ORF8836</name>
</gene>
<proteinExistence type="predicted"/>
<feature type="non-terminal residue" evidence="1">
    <location>
        <position position="1"/>
    </location>
</feature>
<dbReference type="SUPFAM" id="SSF46966">
    <property type="entry name" value="Spectrin repeat"/>
    <property type="match status" value="1"/>
</dbReference>
<name>A0A0B6Y1R9_9EUPU</name>
<reference evidence="1" key="1">
    <citation type="submission" date="2014-12" db="EMBL/GenBank/DDBJ databases">
        <title>Insight into the proteome of Arion vulgaris.</title>
        <authorList>
            <person name="Aradska J."/>
            <person name="Bulat T."/>
            <person name="Smidak R."/>
            <person name="Sarate P."/>
            <person name="Gangsoo J."/>
            <person name="Sialana F."/>
            <person name="Bilban M."/>
            <person name="Lubec G."/>
        </authorList>
    </citation>
    <scope>NUCLEOTIDE SEQUENCE</scope>
    <source>
        <tissue evidence="1">Skin</tissue>
    </source>
</reference>
<accession>A0A0B6Y1R9</accession>
<evidence type="ECO:0000313" key="1">
    <source>
        <dbReference type="EMBL" id="CEK49781.1"/>
    </source>
</evidence>